<organism evidence="1 2">
    <name type="scientific">Smallanthus sonchifolius</name>
    <dbReference type="NCBI Taxonomy" id="185202"/>
    <lineage>
        <taxon>Eukaryota</taxon>
        <taxon>Viridiplantae</taxon>
        <taxon>Streptophyta</taxon>
        <taxon>Embryophyta</taxon>
        <taxon>Tracheophyta</taxon>
        <taxon>Spermatophyta</taxon>
        <taxon>Magnoliopsida</taxon>
        <taxon>eudicotyledons</taxon>
        <taxon>Gunneridae</taxon>
        <taxon>Pentapetalae</taxon>
        <taxon>asterids</taxon>
        <taxon>campanulids</taxon>
        <taxon>Asterales</taxon>
        <taxon>Asteraceae</taxon>
        <taxon>Asteroideae</taxon>
        <taxon>Heliantheae alliance</taxon>
        <taxon>Millerieae</taxon>
        <taxon>Smallanthus</taxon>
    </lineage>
</organism>
<evidence type="ECO:0000313" key="1">
    <source>
        <dbReference type="EMBL" id="KAI3732515.1"/>
    </source>
</evidence>
<accession>A0ACB9CE96</accession>
<proteinExistence type="predicted"/>
<sequence>MSASMDALETPVGLGAPQEELLTSAPQPLSVLDRDICNLNKELSAVPSVTVSLDASEHNMDMTNTSGSGKASSCGIGNTPAGKIGLAGKTGLAGEDGLSASDSSGSPGVHSMNDLGLSDGLAGFGSARNTPPPPPVTPLFSLEFKAMILAKNYMTSVFKPRDPYSGEVKSVYGLWGGMASTQVMADGLGAMHKQGDEDLRRPHSEGLVTDLSGVHVSSDVQAPLDVEDLVSHLHVNSDREHATEVMENASPLDVHVQRDGGELPMHNHNESVQVGYVEEIHVGLDLSGKGGTMHENGVNKVGAIGSKKRD</sequence>
<protein>
    <submittedName>
        <fullName evidence="1">Uncharacterized protein</fullName>
    </submittedName>
</protein>
<evidence type="ECO:0000313" key="2">
    <source>
        <dbReference type="Proteomes" id="UP001056120"/>
    </source>
</evidence>
<keyword evidence="2" id="KW-1185">Reference proteome</keyword>
<gene>
    <name evidence="1" type="ORF">L1987_63720</name>
</gene>
<dbReference type="Proteomes" id="UP001056120">
    <property type="component" value="Linkage Group LG21"/>
</dbReference>
<name>A0ACB9CE96_9ASTR</name>
<reference evidence="2" key="1">
    <citation type="journal article" date="2022" name="Mol. Ecol. Resour.">
        <title>The genomes of chicory, endive, great burdock and yacon provide insights into Asteraceae palaeo-polyploidization history and plant inulin production.</title>
        <authorList>
            <person name="Fan W."/>
            <person name="Wang S."/>
            <person name="Wang H."/>
            <person name="Wang A."/>
            <person name="Jiang F."/>
            <person name="Liu H."/>
            <person name="Zhao H."/>
            <person name="Xu D."/>
            <person name="Zhang Y."/>
        </authorList>
    </citation>
    <scope>NUCLEOTIDE SEQUENCE [LARGE SCALE GENOMIC DNA]</scope>
    <source>
        <strain evidence="2">cv. Yunnan</strain>
    </source>
</reference>
<comment type="caution">
    <text evidence="1">The sequence shown here is derived from an EMBL/GenBank/DDBJ whole genome shotgun (WGS) entry which is preliminary data.</text>
</comment>
<reference evidence="1 2" key="2">
    <citation type="journal article" date="2022" name="Mol. Ecol. Resour.">
        <title>The genomes of chicory, endive, great burdock and yacon provide insights into Asteraceae paleo-polyploidization history and plant inulin production.</title>
        <authorList>
            <person name="Fan W."/>
            <person name="Wang S."/>
            <person name="Wang H."/>
            <person name="Wang A."/>
            <person name="Jiang F."/>
            <person name="Liu H."/>
            <person name="Zhao H."/>
            <person name="Xu D."/>
            <person name="Zhang Y."/>
        </authorList>
    </citation>
    <scope>NUCLEOTIDE SEQUENCE [LARGE SCALE GENOMIC DNA]</scope>
    <source>
        <strain evidence="2">cv. Yunnan</strain>
        <tissue evidence="1">Leaves</tissue>
    </source>
</reference>
<dbReference type="EMBL" id="CM042038">
    <property type="protein sequence ID" value="KAI3732515.1"/>
    <property type="molecule type" value="Genomic_DNA"/>
</dbReference>